<dbReference type="GO" id="GO:0004418">
    <property type="term" value="F:hydroxymethylbilane synthase activity"/>
    <property type="evidence" value="ECO:0007669"/>
    <property type="project" value="UniProtKB-EC"/>
</dbReference>
<dbReference type="Gene3D" id="3.40.190.10">
    <property type="entry name" value="Periplasmic binding protein-like II"/>
    <property type="match status" value="2"/>
</dbReference>
<feature type="domain" description="Porphobilinogen deaminase C-terminal" evidence="6">
    <location>
        <begin position="222"/>
        <end position="290"/>
    </location>
</feature>
<evidence type="ECO:0000256" key="1">
    <source>
        <dbReference type="ARBA" id="ARBA00005638"/>
    </source>
</evidence>
<dbReference type="AlphaFoldDB" id="A0A6J6THV4"/>
<keyword evidence="4" id="KW-0627">Porphyrin biosynthesis</keyword>
<dbReference type="PANTHER" id="PTHR11557">
    <property type="entry name" value="PORPHOBILINOGEN DEAMINASE"/>
    <property type="match status" value="1"/>
</dbReference>
<dbReference type="HAMAP" id="MF_00260">
    <property type="entry name" value="Porphobil_deam"/>
    <property type="match status" value="1"/>
</dbReference>
<gene>
    <name evidence="7" type="ORF">UFOPK2766_01381</name>
</gene>
<dbReference type="PRINTS" id="PR00151">
    <property type="entry name" value="PORPHBDMNASE"/>
</dbReference>
<dbReference type="PIRSF" id="PIRSF001438">
    <property type="entry name" value="4pyrrol_synth_OHMeBilane_synth"/>
    <property type="match status" value="1"/>
</dbReference>
<evidence type="ECO:0000256" key="3">
    <source>
        <dbReference type="ARBA" id="ARBA00022679"/>
    </source>
</evidence>
<dbReference type="SUPFAM" id="SSF54782">
    <property type="entry name" value="Porphobilinogen deaminase (hydroxymethylbilane synthase), C-terminal domain"/>
    <property type="match status" value="1"/>
</dbReference>
<comment type="similarity">
    <text evidence="1">Belongs to the HMBS family.</text>
</comment>
<dbReference type="EC" id="2.5.1.61" evidence="2"/>
<dbReference type="Pfam" id="PF03900">
    <property type="entry name" value="Porphobil_deamC"/>
    <property type="match status" value="1"/>
</dbReference>
<evidence type="ECO:0000256" key="2">
    <source>
        <dbReference type="ARBA" id="ARBA00012655"/>
    </source>
</evidence>
<evidence type="ECO:0000256" key="4">
    <source>
        <dbReference type="ARBA" id="ARBA00023244"/>
    </source>
</evidence>
<dbReference type="SUPFAM" id="SSF53850">
    <property type="entry name" value="Periplasmic binding protein-like II"/>
    <property type="match status" value="1"/>
</dbReference>
<dbReference type="Pfam" id="PF01379">
    <property type="entry name" value="Porphobil_deam"/>
    <property type="match status" value="1"/>
</dbReference>
<dbReference type="Gene3D" id="3.30.160.40">
    <property type="entry name" value="Porphobilinogen deaminase, C-terminal domain"/>
    <property type="match status" value="1"/>
</dbReference>
<dbReference type="GO" id="GO:0006783">
    <property type="term" value="P:heme biosynthetic process"/>
    <property type="evidence" value="ECO:0007669"/>
    <property type="project" value="TreeGrafter"/>
</dbReference>
<dbReference type="InterPro" id="IPR022417">
    <property type="entry name" value="Porphobilin_deaminase_N"/>
</dbReference>
<name>A0A6J6THV4_9ZZZZ</name>
<dbReference type="InterPro" id="IPR000860">
    <property type="entry name" value="HemC"/>
</dbReference>
<reference evidence="7" key="1">
    <citation type="submission" date="2020-05" db="EMBL/GenBank/DDBJ databases">
        <authorList>
            <person name="Chiriac C."/>
            <person name="Salcher M."/>
            <person name="Ghai R."/>
            <person name="Kavagutti S V."/>
        </authorList>
    </citation>
    <scope>NUCLEOTIDE SEQUENCE</scope>
</reference>
<evidence type="ECO:0000259" key="5">
    <source>
        <dbReference type="Pfam" id="PF01379"/>
    </source>
</evidence>
<dbReference type="InterPro" id="IPR036803">
    <property type="entry name" value="Porphobilinogen_deaminase_C_sf"/>
</dbReference>
<protein>
    <recommendedName>
        <fullName evidence="2">hydroxymethylbilane synthase</fullName>
        <ecNumber evidence="2">2.5.1.61</ecNumber>
    </recommendedName>
</protein>
<dbReference type="InterPro" id="IPR022418">
    <property type="entry name" value="Porphobilinogen_deaminase_C"/>
</dbReference>
<organism evidence="7">
    <name type="scientific">freshwater metagenome</name>
    <dbReference type="NCBI Taxonomy" id="449393"/>
    <lineage>
        <taxon>unclassified sequences</taxon>
        <taxon>metagenomes</taxon>
        <taxon>ecological metagenomes</taxon>
    </lineage>
</organism>
<dbReference type="EMBL" id="CAEZYU010000062">
    <property type="protein sequence ID" value="CAB4746287.1"/>
    <property type="molecule type" value="Genomic_DNA"/>
</dbReference>
<dbReference type="GO" id="GO:0005737">
    <property type="term" value="C:cytoplasm"/>
    <property type="evidence" value="ECO:0007669"/>
    <property type="project" value="TreeGrafter"/>
</dbReference>
<dbReference type="NCBIfam" id="TIGR00212">
    <property type="entry name" value="hemC"/>
    <property type="match status" value="1"/>
</dbReference>
<keyword evidence="3" id="KW-0808">Transferase</keyword>
<proteinExistence type="inferred from homology"/>
<sequence>MQSVQVLRIATRASALAMWQANHVADLLRSAHSGLEIEVIALSTEGDRRLDVPLSEIGGKGIFATEVQAAVLDGRADLAVHSAKDLPAVTATELCLAAVPARGDVRDALVGKTLAELQEGAVVATGSARRRVLLAELRPDLRFEELRGNMATRLEKAAQFDAIVVAAVAFERLGFGQHLSEVFEPDSFVPQVGQGALAIECRAEDAQTARMLAAIEHGPSRRCVEAERSFLAELGGDCSLPAGAYAQAPPGEQITLRAVLASEVGGHVLHGSATGTDPNLLGRSLAASLREQLNP</sequence>
<accession>A0A6J6THV4</accession>
<feature type="domain" description="Porphobilinogen deaminase N-terminal" evidence="5">
    <location>
        <begin position="7"/>
        <end position="209"/>
    </location>
</feature>
<evidence type="ECO:0000259" key="6">
    <source>
        <dbReference type="Pfam" id="PF03900"/>
    </source>
</evidence>
<evidence type="ECO:0000313" key="7">
    <source>
        <dbReference type="EMBL" id="CAB4746287.1"/>
    </source>
</evidence>
<dbReference type="PANTHER" id="PTHR11557:SF0">
    <property type="entry name" value="PORPHOBILINOGEN DEAMINASE"/>
    <property type="match status" value="1"/>
</dbReference>